<comment type="subcellular location">
    <subcellularLocation>
        <location evidence="1">Cell membrane</location>
        <topology evidence="1">Multi-pass membrane protein</topology>
    </subcellularLocation>
</comment>
<dbReference type="GeneID" id="87103455"/>
<dbReference type="PANTHER" id="PTHR37937">
    <property type="entry name" value="CONJUGATIVE TRANSFER: DNA TRANSPORT"/>
    <property type="match status" value="1"/>
</dbReference>
<dbReference type="RefSeq" id="WP_011110890.1">
    <property type="nucleotide sequence ID" value="NC_004757.1"/>
</dbReference>
<dbReference type="Gene3D" id="3.40.50.300">
    <property type="entry name" value="P-loop containing nucleotide triphosphate hydrolases"/>
    <property type="match status" value="1"/>
</dbReference>
<dbReference type="InterPro" id="IPR027417">
    <property type="entry name" value="P-loop_NTPase"/>
</dbReference>
<proteinExistence type="inferred from homology"/>
<dbReference type="InterPro" id="IPR003688">
    <property type="entry name" value="TraG/VirD4"/>
</dbReference>
<keyword evidence="4 7" id="KW-0812">Transmembrane</keyword>
<feature type="transmembrane region" description="Helical" evidence="7">
    <location>
        <begin position="7"/>
        <end position="25"/>
    </location>
</feature>
<evidence type="ECO:0000256" key="5">
    <source>
        <dbReference type="ARBA" id="ARBA00022989"/>
    </source>
</evidence>
<dbReference type="PhylomeDB" id="Q82XL2"/>
<dbReference type="PANTHER" id="PTHR37937:SF1">
    <property type="entry name" value="CONJUGATIVE TRANSFER: DNA TRANSPORT"/>
    <property type="match status" value="1"/>
</dbReference>
<dbReference type="Proteomes" id="UP000001416">
    <property type="component" value="Chromosome"/>
</dbReference>
<dbReference type="SUPFAM" id="SSF52540">
    <property type="entry name" value="P-loop containing nucleoside triphosphate hydrolases"/>
    <property type="match status" value="1"/>
</dbReference>
<dbReference type="CDD" id="cd01127">
    <property type="entry name" value="TrwB_TraG_TraD_VirD4"/>
    <property type="match status" value="1"/>
</dbReference>
<gene>
    <name evidence="8" type="ordered locus">NE0246</name>
</gene>
<keyword evidence="5 7" id="KW-1133">Transmembrane helix</keyword>
<feature type="transmembrane region" description="Helical" evidence="7">
    <location>
        <begin position="37"/>
        <end position="62"/>
    </location>
</feature>
<sequence>MQPRNQITNPFVLLVLSGLCGWGAWETRDWLHSDLLAVPVFLALGAVLTLIKGVLYSLLYLIRLFFRKRAMKPTDRSGSAAWASSRDIEKMGLYNRRGGFLAGVHENRPVFVDIESSGLVLSPAGGGKTVTFVIPALCHNPISMFVPDLKGTLACMTAELRRKRYKHEILCVNPGGLYQDILGAGARYNPLQILIDSWNNPDRHAQLLSDAQSIAKQLCQDPVQQGENQYFRNGSRKFLVFAFVYQVTNSNHATLADALCLLSDKEALLKALQDAQYSAHLNGDLARSAKDLLAKFDSGDQKQIESFREGAIQPLEIFSPSGKLAECTSTCDFRFADLKKKKMTVYLLADPTRMAVYAPWLGLLSWCALTELIRFQNGKSVCFLCDEITNIKINDLPSLLTLAREFKIKLWLIVQELEQWAHVYGRESLETLLSQTEVKIIMGVRSYKTCQLISDMLGESTIKALNHNLGRSLFDAPTRSIQDAPRRLMTADEVRRTSDTILFMGNHRPIHLSKIGYHEVKPWVKWVGVNPLFNKPFKGKTRLWL</sequence>
<accession>Q82XL2</accession>
<evidence type="ECO:0000256" key="7">
    <source>
        <dbReference type="SAM" id="Phobius"/>
    </source>
</evidence>
<dbReference type="AlphaFoldDB" id="Q82XL2"/>
<dbReference type="EMBL" id="AL954747">
    <property type="protein sequence ID" value="CAD84157.1"/>
    <property type="molecule type" value="Genomic_DNA"/>
</dbReference>
<comment type="similarity">
    <text evidence="2">Belongs to the VirD4/TraG family.</text>
</comment>
<reference evidence="8 9" key="1">
    <citation type="journal article" date="2003" name="J. Bacteriol.">
        <title>Complete genome sequence of the ammonia-oxidizing bacterium and obligate chemolithoautotroph Nitrosomonas europaea.</title>
        <authorList>
            <person name="Chain P."/>
            <person name="Lamerdin J."/>
            <person name="Larimer F."/>
            <person name="Regala W."/>
            <person name="Land M."/>
            <person name="Hauser L."/>
            <person name="Hooper A."/>
            <person name="Klotz M."/>
            <person name="Norton J."/>
            <person name="Sayavedra-Soto L."/>
            <person name="Arciero D."/>
            <person name="Hommes N."/>
            <person name="Whittaker M."/>
            <person name="Arp D."/>
        </authorList>
    </citation>
    <scope>NUCLEOTIDE SEQUENCE [LARGE SCALE GENOMIC DNA]</scope>
    <source>
        <strain evidence="9">ATCC 19718 / CIP 103999 / KCTC 2705 / NBRC 14298</strain>
    </source>
</reference>
<name>Q82XL2_NITEU</name>
<keyword evidence="6 7" id="KW-0472">Membrane</keyword>
<evidence type="ECO:0000313" key="9">
    <source>
        <dbReference type="Proteomes" id="UP000001416"/>
    </source>
</evidence>
<dbReference type="STRING" id="228410.NE0246"/>
<protein>
    <submittedName>
        <fullName evidence="8">TRAG protein</fullName>
    </submittedName>
</protein>
<dbReference type="InterPro" id="IPR051539">
    <property type="entry name" value="T4SS-coupling_protein"/>
</dbReference>
<dbReference type="HOGENOM" id="CLU_499512_0_0_4"/>
<evidence type="ECO:0000256" key="6">
    <source>
        <dbReference type="ARBA" id="ARBA00023136"/>
    </source>
</evidence>
<evidence type="ECO:0000256" key="2">
    <source>
        <dbReference type="ARBA" id="ARBA00008806"/>
    </source>
</evidence>
<dbReference type="KEGG" id="neu:NE0246"/>
<keyword evidence="3" id="KW-1003">Cell membrane</keyword>
<dbReference type="eggNOG" id="COG3505">
    <property type="taxonomic scope" value="Bacteria"/>
</dbReference>
<dbReference type="GO" id="GO:0005886">
    <property type="term" value="C:plasma membrane"/>
    <property type="evidence" value="ECO:0007669"/>
    <property type="project" value="UniProtKB-SubCell"/>
</dbReference>
<evidence type="ECO:0000256" key="3">
    <source>
        <dbReference type="ARBA" id="ARBA00022475"/>
    </source>
</evidence>
<keyword evidence="9" id="KW-1185">Reference proteome</keyword>
<evidence type="ECO:0000313" key="8">
    <source>
        <dbReference type="EMBL" id="CAD84157.1"/>
    </source>
</evidence>
<organism evidence="8 9">
    <name type="scientific">Nitrosomonas europaea (strain ATCC 19718 / CIP 103999 / KCTC 2705 / NBRC 14298)</name>
    <dbReference type="NCBI Taxonomy" id="228410"/>
    <lineage>
        <taxon>Bacteria</taxon>
        <taxon>Pseudomonadati</taxon>
        <taxon>Pseudomonadota</taxon>
        <taxon>Betaproteobacteria</taxon>
        <taxon>Nitrosomonadales</taxon>
        <taxon>Nitrosomonadaceae</taxon>
        <taxon>Nitrosomonas</taxon>
    </lineage>
</organism>
<dbReference type="Pfam" id="PF02534">
    <property type="entry name" value="T4SS-DNA_transf"/>
    <property type="match status" value="1"/>
</dbReference>
<evidence type="ECO:0000256" key="1">
    <source>
        <dbReference type="ARBA" id="ARBA00004651"/>
    </source>
</evidence>
<evidence type="ECO:0000256" key="4">
    <source>
        <dbReference type="ARBA" id="ARBA00022692"/>
    </source>
</evidence>